<dbReference type="SMART" id="SM00260">
    <property type="entry name" value="CheW"/>
    <property type="match status" value="1"/>
</dbReference>
<evidence type="ECO:0000256" key="1">
    <source>
        <dbReference type="ARBA" id="ARBA00000085"/>
    </source>
</evidence>
<dbReference type="InterPro" id="IPR036890">
    <property type="entry name" value="HATPase_C_sf"/>
</dbReference>
<keyword evidence="7" id="KW-0547">Nucleotide-binding</keyword>
<dbReference type="SUPFAM" id="SSF55052">
    <property type="entry name" value="CheY-binding domain of CheA"/>
    <property type="match status" value="1"/>
</dbReference>
<feature type="domain" description="Histidine kinase" evidence="13">
    <location>
        <begin position="299"/>
        <end position="560"/>
    </location>
</feature>
<dbReference type="Pfam" id="PF02518">
    <property type="entry name" value="HATPase_c"/>
    <property type="match status" value="1"/>
</dbReference>
<dbReference type="InterPro" id="IPR037006">
    <property type="entry name" value="CheA-like_homodim_sf"/>
</dbReference>
<dbReference type="PROSITE" id="PS50851">
    <property type="entry name" value="CHEW"/>
    <property type="match status" value="1"/>
</dbReference>
<evidence type="ECO:0000259" key="15">
    <source>
        <dbReference type="PROSITE" id="PS50894"/>
    </source>
</evidence>
<dbReference type="SUPFAM" id="SSF47384">
    <property type="entry name" value="Homodimeric domain of signal transducing histidine kinase"/>
    <property type="match status" value="1"/>
</dbReference>
<keyword evidence="10" id="KW-0902">Two-component regulatory system</keyword>
<feature type="domain" description="CheW-like" evidence="14">
    <location>
        <begin position="562"/>
        <end position="697"/>
    </location>
</feature>
<evidence type="ECO:0000313" key="16">
    <source>
        <dbReference type="EMBL" id="QFG01802.1"/>
    </source>
</evidence>
<dbReference type="Proteomes" id="UP000326331">
    <property type="component" value="Chromosome"/>
</dbReference>
<dbReference type="PANTHER" id="PTHR43395:SF1">
    <property type="entry name" value="CHEMOTAXIS PROTEIN CHEA"/>
    <property type="match status" value="1"/>
</dbReference>
<evidence type="ECO:0000256" key="9">
    <source>
        <dbReference type="ARBA" id="ARBA00022840"/>
    </source>
</evidence>
<organism evidence="16 17">
    <name type="scientific">Tepidiforma bonchosmolovskayae</name>
    <dbReference type="NCBI Taxonomy" id="2601677"/>
    <lineage>
        <taxon>Bacteria</taxon>
        <taxon>Bacillati</taxon>
        <taxon>Chloroflexota</taxon>
        <taxon>Tepidiformia</taxon>
        <taxon>Tepidiformales</taxon>
        <taxon>Tepidiformaceae</taxon>
        <taxon>Tepidiforma</taxon>
    </lineage>
</organism>
<dbReference type="EMBL" id="CP042829">
    <property type="protein sequence ID" value="QFG01802.1"/>
    <property type="molecule type" value="Genomic_DNA"/>
</dbReference>
<keyword evidence="6" id="KW-0808">Transferase</keyword>
<evidence type="ECO:0000256" key="12">
    <source>
        <dbReference type="SAM" id="MobiDB-lite"/>
    </source>
</evidence>
<dbReference type="InterPro" id="IPR003594">
    <property type="entry name" value="HATPase_dom"/>
</dbReference>
<dbReference type="RefSeq" id="WP_158065749.1">
    <property type="nucleotide sequence ID" value="NZ_CP042829.1"/>
</dbReference>
<dbReference type="Gene3D" id="3.30.70.1110">
    <property type="entry name" value="Histidine kinase CheA-like, P2 response regulator-binding domain"/>
    <property type="match status" value="1"/>
</dbReference>
<protein>
    <recommendedName>
        <fullName evidence="3">Chemotaxis protein CheA</fullName>
        <ecNumber evidence="2">2.7.13.3</ecNumber>
    </recommendedName>
</protein>
<dbReference type="PROSITE" id="PS50109">
    <property type="entry name" value="HIS_KIN"/>
    <property type="match status" value="1"/>
</dbReference>
<dbReference type="InterPro" id="IPR004105">
    <property type="entry name" value="CheA-like_dim"/>
</dbReference>
<dbReference type="SMART" id="SM00387">
    <property type="entry name" value="HATPase_c"/>
    <property type="match status" value="1"/>
</dbReference>
<evidence type="ECO:0000256" key="7">
    <source>
        <dbReference type="ARBA" id="ARBA00022741"/>
    </source>
</evidence>
<dbReference type="CDD" id="cd16916">
    <property type="entry name" value="HATPase_CheA-like"/>
    <property type="match status" value="1"/>
</dbReference>
<feature type="compositionally biased region" description="Basic and acidic residues" evidence="12">
    <location>
        <begin position="264"/>
        <end position="287"/>
    </location>
</feature>
<keyword evidence="9" id="KW-0067">ATP-binding</keyword>
<dbReference type="PROSITE" id="PS50894">
    <property type="entry name" value="HPT"/>
    <property type="match status" value="1"/>
</dbReference>
<sequence>MASTKGRPLQFDLDDDDLKLFLEEAEEQIELLDQSLVQLEGEPDPALVQRIFRAAHTLKGSSATIGHKKMASLTHAMETVLDAVRQGRRAPTSDVVDALLAGLDALRVLANEVVTRVDSGVETERLEADLMAVLDGEAPAAPPPEASAAPVYQVPAGALDPYREDIEQGHGTYFVDVTIADDCQLPSIRCYQVLQEMESISKAAVCWPDREVIESGGGEYRMAALLVTHHTEEQITSALKAVSDVADVRCRQVPAAEATGSIEGFRDAPRPAFEQRSDAAATQRDDAVLDGPRPAAGRKASQSVRIDVERLDGLMNLVGELVIDRTRLQQVREQLNSVLRDSNLSELLDNFEETTAHLARVTDELQDQIMRSRMLPVRSVLSRLPRLVRDVAVKCGKKVELITAGEETELDRSVIEEISDPLVHILRNAVDHGIESPEERRAAGKPETGTISVTAWNQETYIYLSVRDDGRGIDTAALRRKAVEKGLMTREAAEAAPEDQVVQWIFMPGLSTAQQITDVSGRGVGMDIVRTNIERLNGQITVSSTPGKGTEVIIQLPLTLATTKALMVSANGTVYAIPLVSVTEALADRGADVHTVGGRKMLRLRQRLLPMIDLAAALGDHRPRVLPTDGYFVVAARHGDRQAAFIVDRLLGEQDVVVKSLGDMLGARRGLTGATILGDGTLGLIVDIASLVNEQAAMAVPA</sequence>
<dbReference type="SMART" id="SM01231">
    <property type="entry name" value="H-kinase_dim"/>
    <property type="match status" value="1"/>
</dbReference>
<evidence type="ECO:0000256" key="11">
    <source>
        <dbReference type="PROSITE-ProRule" id="PRU00110"/>
    </source>
</evidence>
<dbReference type="InterPro" id="IPR036097">
    <property type="entry name" value="HisK_dim/P_sf"/>
</dbReference>
<feature type="region of interest" description="Disordered" evidence="12">
    <location>
        <begin position="261"/>
        <end position="301"/>
    </location>
</feature>
<evidence type="ECO:0000256" key="6">
    <source>
        <dbReference type="ARBA" id="ARBA00022679"/>
    </source>
</evidence>
<name>A0ABX6BY05_9CHLR</name>
<dbReference type="InterPro" id="IPR035891">
    <property type="entry name" value="CheY-binding_CheA"/>
</dbReference>
<gene>
    <name evidence="16" type="ORF">Tbon_00220</name>
</gene>
<evidence type="ECO:0000256" key="8">
    <source>
        <dbReference type="ARBA" id="ARBA00022777"/>
    </source>
</evidence>
<evidence type="ECO:0000256" key="4">
    <source>
        <dbReference type="ARBA" id="ARBA00022500"/>
    </source>
</evidence>
<dbReference type="Pfam" id="PF02895">
    <property type="entry name" value="H-kinase_dim"/>
    <property type="match status" value="1"/>
</dbReference>
<dbReference type="PRINTS" id="PR00344">
    <property type="entry name" value="BCTRLSENSOR"/>
</dbReference>
<dbReference type="Gene3D" id="1.20.120.160">
    <property type="entry name" value="HPT domain"/>
    <property type="match status" value="1"/>
</dbReference>
<comment type="catalytic activity">
    <reaction evidence="1">
        <text>ATP + protein L-histidine = ADP + protein N-phospho-L-histidine.</text>
        <dbReference type="EC" id="2.7.13.3"/>
    </reaction>
</comment>
<dbReference type="Pfam" id="PF01627">
    <property type="entry name" value="Hpt"/>
    <property type="match status" value="1"/>
</dbReference>
<dbReference type="Pfam" id="PF01584">
    <property type="entry name" value="CheW"/>
    <property type="match status" value="1"/>
</dbReference>
<feature type="modified residue" description="Phosphohistidine" evidence="11">
    <location>
        <position position="56"/>
    </location>
</feature>
<dbReference type="Pfam" id="PF07194">
    <property type="entry name" value="P2"/>
    <property type="match status" value="1"/>
</dbReference>
<feature type="domain" description="HPt" evidence="15">
    <location>
        <begin position="10"/>
        <end position="113"/>
    </location>
</feature>
<dbReference type="InterPro" id="IPR037052">
    <property type="entry name" value="CheA-like_P2_sf"/>
</dbReference>
<dbReference type="InterPro" id="IPR005467">
    <property type="entry name" value="His_kinase_dom"/>
</dbReference>
<dbReference type="Gene3D" id="2.30.30.40">
    <property type="entry name" value="SH3 Domains"/>
    <property type="match status" value="1"/>
</dbReference>
<dbReference type="InterPro" id="IPR004358">
    <property type="entry name" value="Sig_transdc_His_kin-like_C"/>
</dbReference>
<dbReference type="Gene3D" id="1.10.287.560">
    <property type="entry name" value="Histidine kinase CheA-like, homodimeric domain"/>
    <property type="match status" value="1"/>
</dbReference>
<proteinExistence type="predicted"/>
<keyword evidence="8" id="KW-0418">Kinase</keyword>
<dbReference type="CDD" id="cd00088">
    <property type="entry name" value="HPT"/>
    <property type="match status" value="1"/>
</dbReference>
<reference evidence="16 17" key="1">
    <citation type="submission" date="2019-10" db="EMBL/GenBank/DDBJ databases">
        <title>Thermopilla bonchosmolovskayae gen. nov., sp. nov., a moderately thermophilic Chloroflexi bacterium from a Chukotka hot spring (Arctic, Russia), representing a novel classis Thermopillaia, which include previously uncultivated lineage OLB14.</title>
        <authorList>
            <person name="Kochetkova T.V."/>
            <person name="Zayulina K.S."/>
            <person name="Zhigarkov V.S."/>
            <person name="Minaev N.V."/>
            <person name="Novikov A."/>
            <person name="Toshchakov S.V."/>
            <person name="Elcheninov A.G."/>
            <person name="Kublanov I.V."/>
        </authorList>
    </citation>
    <scope>NUCLEOTIDE SEQUENCE [LARGE SCALE GENOMIC DNA]</scope>
    <source>
        <strain evidence="16 17">3753O</strain>
    </source>
</reference>
<dbReference type="SMART" id="SM00073">
    <property type="entry name" value="HPT"/>
    <property type="match status" value="1"/>
</dbReference>
<evidence type="ECO:0000313" key="17">
    <source>
        <dbReference type="Proteomes" id="UP000326331"/>
    </source>
</evidence>
<evidence type="ECO:0000256" key="2">
    <source>
        <dbReference type="ARBA" id="ARBA00012438"/>
    </source>
</evidence>
<dbReference type="SUPFAM" id="SSF50341">
    <property type="entry name" value="CheW-like"/>
    <property type="match status" value="1"/>
</dbReference>
<dbReference type="Gene3D" id="3.30.565.10">
    <property type="entry name" value="Histidine kinase-like ATPase, C-terminal domain"/>
    <property type="match status" value="1"/>
</dbReference>
<accession>A0ABX6BY05</accession>
<evidence type="ECO:0000256" key="10">
    <source>
        <dbReference type="ARBA" id="ARBA00023012"/>
    </source>
</evidence>
<dbReference type="SUPFAM" id="SSF55874">
    <property type="entry name" value="ATPase domain of HSP90 chaperone/DNA topoisomerase II/histidine kinase"/>
    <property type="match status" value="1"/>
</dbReference>
<dbReference type="PANTHER" id="PTHR43395">
    <property type="entry name" value="SENSOR HISTIDINE KINASE CHEA"/>
    <property type="match status" value="1"/>
</dbReference>
<dbReference type="InterPro" id="IPR051315">
    <property type="entry name" value="Bact_Chemotaxis_CheA"/>
</dbReference>
<keyword evidence="5 11" id="KW-0597">Phosphoprotein</keyword>
<keyword evidence="4" id="KW-0145">Chemotaxis</keyword>
<dbReference type="InterPro" id="IPR002545">
    <property type="entry name" value="CheW-lke_dom"/>
</dbReference>
<evidence type="ECO:0000259" key="14">
    <source>
        <dbReference type="PROSITE" id="PS50851"/>
    </source>
</evidence>
<keyword evidence="17" id="KW-1185">Reference proteome</keyword>
<dbReference type="InterPro" id="IPR036641">
    <property type="entry name" value="HPT_dom_sf"/>
</dbReference>
<dbReference type="InterPro" id="IPR036061">
    <property type="entry name" value="CheW-like_dom_sf"/>
</dbReference>
<dbReference type="InterPro" id="IPR010808">
    <property type="entry name" value="CheA_P2-bd"/>
</dbReference>
<evidence type="ECO:0000259" key="13">
    <source>
        <dbReference type="PROSITE" id="PS50109"/>
    </source>
</evidence>
<dbReference type="SUPFAM" id="SSF47226">
    <property type="entry name" value="Histidine-containing phosphotransfer domain, HPT domain"/>
    <property type="match status" value="1"/>
</dbReference>
<dbReference type="InterPro" id="IPR008207">
    <property type="entry name" value="Sig_transdc_His_kin_Hpt_dom"/>
</dbReference>
<dbReference type="EC" id="2.7.13.3" evidence="2"/>
<evidence type="ECO:0000256" key="5">
    <source>
        <dbReference type="ARBA" id="ARBA00022553"/>
    </source>
</evidence>
<evidence type="ECO:0000256" key="3">
    <source>
        <dbReference type="ARBA" id="ARBA00021495"/>
    </source>
</evidence>